<keyword evidence="2" id="KW-1185">Reference proteome</keyword>
<evidence type="ECO:0000313" key="2">
    <source>
        <dbReference type="Proteomes" id="UP000054097"/>
    </source>
</evidence>
<dbReference type="Proteomes" id="UP000054097">
    <property type="component" value="Unassembled WGS sequence"/>
</dbReference>
<proteinExistence type="predicted"/>
<evidence type="ECO:0008006" key="3">
    <source>
        <dbReference type="Google" id="ProtNLM"/>
    </source>
</evidence>
<name>A0A0C3AVK5_SERVB</name>
<dbReference type="AlphaFoldDB" id="A0A0C3AVK5"/>
<evidence type="ECO:0000313" key="1">
    <source>
        <dbReference type="EMBL" id="KIM23296.1"/>
    </source>
</evidence>
<gene>
    <name evidence="1" type="ORF">M408DRAFT_264197</name>
</gene>
<organism evidence="1 2">
    <name type="scientific">Serendipita vermifera MAFF 305830</name>
    <dbReference type="NCBI Taxonomy" id="933852"/>
    <lineage>
        <taxon>Eukaryota</taxon>
        <taxon>Fungi</taxon>
        <taxon>Dikarya</taxon>
        <taxon>Basidiomycota</taxon>
        <taxon>Agaricomycotina</taxon>
        <taxon>Agaricomycetes</taxon>
        <taxon>Sebacinales</taxon>
        <taxon>Serendipitaceae</taxon>
        <taxon>Serendipita</taxon>
    </lineage>
</organism>
<dbReference type="EMBL" id="KN824339">
    <property type="protein sequence ID" value="KIM23296.1"/>
    <property type="molecule type" value="Genomic_DNA"/>
</dbReference>
<sequence length="166" mass="18183">MTHTRFPNLECLALFNESTPASLALISANRSIKRLFCRNSPYDIVNIAPQLVELHILPDLQTLCSSSPQSPLPFPSLRHLFLNMTSPGHGVRVEGFEMLVRTRCLPVGHPRSLAKHSSQVLSSLTVVLPVNPASRVATKQVIHGLHSFGGHSSVLCQENYALDVAN</sequence>
<protein>
    <recommendedName>
        <fullName evidence="3">F-box domain-containing protein</fullName>
    </recommendedName>
</protein>
<reference evidence="2" key="2">
    <citation type="submission" date="2015-01" db="EMBL/GenBank/DDBJ databases">
        <title>Evolutionary Origins and Diversification of the Mycorrhizal Mutualists.</title>
        <authorList>
            <consortium name="DOE Joint Genome Institute"/>
            <consortium name="Mycorrhizal Genomics Consortium"/>
            <person name="Kohler A."/>
            <person name="Kuo A."/>
            <person name="Nagy L.G."/>
            <person name="Floudas D."/>
            <person name="Copeland A."/>
            <person name="Barry K.W."/>
            <person name="Cichocki N."/>
            <person name="Veneault-Fourrey C."/>
            <person name="LaButti K."/>
            <person name="Lindquist E.A."/>
            <person name="Lipzen A."/>
            <person name="Lundell T."/>
            <person name="Morin E."/>
            <person name="Murat C."/>
            <person name="Riley R."/>
            <person name="Ohm R."/>
            <person name="Sun H."/>
            <person name="Tunlid A."/>
            <person name="Henrissat B."/>
            <person name="Grigoriev I.V."/>
            <person name="Hibbett D.S."/>
            <person name="Martin F."/>
        </authorList>
    </citation>
    <scope>NUCLEOTIDE SEQUENCE [LARGE SCALE GENOMIC DNA]</scope>
    <source>
        <strain evidence="2">MAFF 305830</strain>
    </source>
</reference>
<reference evidence="1 2" key="1">
    <citation type="submission" date="2014-04" db="EMBL/GenBank/DDBJ databases">
        <authorList>
            <consortium name="DOE Joint Genome Institute"/>
            <person name="Kuo A."/>
            <person name="Zuccaro A."/>
            <person name="Kohler A."/>
            <person name="Nagy L.G."/>
            <person name="Floudas D."/>
            <person name="Copeland A."/>
            <person name="Barry K.W."/>
            <person name="Cichocki N."/>
            <person name="Veneault-Fourrey C."/>
            <person name="LaButti K."/>
            <person name="Lindquist E.A."/>
            <person name="Lipzen A."/>
            <person name="Lundell T."/>
            <person name="Morin E."/>
            <person name="Murat C."/>
            <person name="Sun H."/>
            <person name="Tunlid A."/>
            <person name="Henrissat B."/>
            <person name="Grigoriev I.V."/>
            <person name="Hibbett D.S."/>
            <person name="Martin F."/>
            <person name="Nordberg H.P."/>
            <person name="Cantor M.N."/>
            <person name="Hua S.X."/>
        </authorList>
    </citation>
    <scope>NUCLEOTIDE SEQUENCE [LARGE SCALE GENOMIC DNA]</scope>
    <source>
        <strain evidence="1 2">MAFF 305830</strain>
    </source>
</reference>
<dbReference type="HOGENOM" id="CLU_1603758_0_0_1"/>
<accession>A0A0C3AVK5</accession>